<dbReference type="EMBL" id="CAJOBJ010178524">
    <property type="protein sequence ID" value="CAF4909534.1"/>
    <property type="molecule type" value="Genomic_DNA"/>
</dbReference>
<comment type="caution">
    <text evidence="2">The sequence shown here is derived from an EMBL/GenBank/DDBJ whole genome shotgun (WGS) entry which is preliminary data.</text>
</comment>
<organism evidence="2 3">
    <name type="scientific">Rotaria magnacalcarata</name>
    <dbReference type="NCBI Taxonomy" id="392030"/>
    <lineage>
        <taxon>Eukaryota</taxon>
        <taxon>Metazoa</taxon>
        <taxon>Spiralia</taxon>
        <taxon>Gnathifera</taxon>
        <taxon>Rotifera</taxon>
        <taxon>Eurotatoria</taxon>
        <taxon>Bdelloidea</taxon>
        <taxon>Philodinida</taxon>
        <taxon>Philodinidae</taxon>
        <taxon>Rotaria</taxon>
    </lineage>
</organism>
<gene>
    <name evidence="2" type="ORF">GIL414_LOCUS52249</name>
</gene>
<accession>A0A8S3CFM7</accession>
<evidence type="ECO:0000256" key="1">
    <source>
        <dbReference type="SAM" id="MobiDB-lite"/>
    </source>
</evidence>
<sequence>MIECKNELRNLKSIVSSEERTSRRSSSANVNNRSMNASYKSAYEEVA</sequence>
<evidence type="ECO:0000313" key="2">
    <source>
        <dbReference type="EMBL" id="CAF4909534.1"/>
    </source>
</evidence>
<dbReference type="AlphaFoldDB" id="A0A8S3CFM7"/>
<feature type="non-terminal residue" evidence="2">
    <location>
        <position position="1"/>
    </location>
</feature>
<feature type="region of interest" description="Disordered" evidence="1">
    <location>
        <begin position="15"/>
        <end position="47"/>
    </location>
</feature>
<proteinExistence type="predicted"/>
<evidence type="ECO:0000313" key="3">
    <source>
        <dbReference type="Proteomes" id="UP000681720"/>
    </source>
</evidence>
<name>A0A8S3CFM7_9BILA</name>
<feature type="compositionally biased region" description="Low complexity" evidence="1">
    <location>
        <begin position="24"/>
        <end position="38"/>
    </location>
</feature>
<dbReference type="Proteomes" id="UP000681720">
    <property type="component" value="Unassembled WGS sequence"/>
</dbReference>
<reference evidence="2" key="1">
    <citation type="submission" date="2021-02" db="EMBL/GenBank/DDBJ databases">
        <authorList>
            <person name="Nowell W R."/>
        </authorList>
    </citation>
    <scope>NUCLEOTIDE SEQUENCE</scope>
</reference>
<protein>
    <submittedName>
        <fullName evidence="2">Uncharacterized protein</fullName>
    </submittedName>
</protein>